<feature type="compositionally biased region" description="Acidic residues" evidence="1">
    <location>
        <begin position="194"/>
        <end position="210"/>
    </location>
</feature>
<protein>
    <submittedName>
        <fullName evidence="2">Uncharacterized protein</fullName>
    </submittedName>
</protein>
<comment type="caution">
    <text evidence="2">The sequence shown here is derived from an EMBL/GenBank/DDBJ whole genome shotgun (WGS) entry which is preliminary data.</text>
</comment>
<name>A0ABD2XZI5_9GENT</name>
<evidence type="ECO:0000256" key="1">
    <source>
        <dbReference type="SAM" id="MobiDB-lite"/>
    </source>
</evidence>
<keyword evidence="3" id="KW-1185">Reference proteome</keyword>
<dbReference type="AlphaFoldDB" id="A0ABD2XZI5"/>
<feature type="region of interest" description="Disordered" evidence="1">
    <location>
        <begin position="194"/>
        <end position="225"/>
    </location>
</feature>
<dbReference type="EMBL" id="JBJUIK010000016">
    <property type="protein sequence ID" value="KAL3499931.1"/>
    <property type="molecule type" value="Genomic_DNA"/>
</dbReference>
<feature type="compositionally biased region" description="Basic and acidic residues" evidence="1">
    <location>
        <begin position="211"/>
        <end position="225"/>
    </location>
</feature>
<sequence length="225" mass="26265">MKRKQMRLQRIELKIHYIVIQINEAVYDEAYQSSMDNKDESEEDTENFDEKESGVLSVFKAMVVYQTPADTAGRATNAFSTSNAHKGFIVWRWVKLLIVKEPMYEDLVLQFYANLCKEGNSLRNAINKFPNRVPLQWRHNDTTSRNAGMGENLSGNQLKHEGTRLNRIEKKLEFVVNELYIYGFEKFILRHVEDDESSKEEPDSSYEEETGQGKEKFRKSLHDNA</sequence>
<proteinExistence type="predicted"/>
<gene>
    <name evidence="2" type="ORF">ACH5RR_039024</name>
</gene>
<evidence type="ECO:0000313" key="3">
    <source>
        <dbReference type="Proteomes" id="UP001630127"/>
    </source>
</evidence>
<organism evidence="2 3">
    <name type="scientific">Cinchona calisaya</name>
    <dbReference type="NCBI Taxonomy" id="153742"/>
    <lineage>
        <taxon>Eukaryota</taxon>
        <taxon>Viridiplantae</taxon>
        <taxon>Streptophyta</taxon>
        <taxon>Embryophyta</taxon>
        <taxon>Tracheophyta</taxon>
        <taxon>Spermatophyta</taxon>
        <taxon>Magnoliopsida</taxon>
        <taxon>eudicotyledons</taxon>
        <taxon>Gunneridae</taxon>
        <taxon>Pentapetalae</taxon>
        <taxon>asterids</taxon>
        <taxon>lamiids</taxon>
        <taxon>Gentianales</taxon>
        <taxon>Rubiaceae</taxon>
        <taxon>Cinchonoideae</taxon>
        <taxon>Cinchoneae</taxon>
        <taxon>Cinchona</taxon>
    </lineage>
</organism>
<evidence type="ECO:0000313" key="2">
    <source>
        <dbReference type="EMBL" id="KAL3499931.1"/>
    </source>
</evidence>
<accession>A0ABD2XZI5</accession>
<dbReference type="Proteomes" id="UP001630127">
    <property type="component" value="Unassembled WGS sequence"/>
</dbReference>
<reference evidence="2 3" key="1">
    <citation type="submission" date="2024-11" db="EMBL/GenBank/DDBJ databases">
        <title>A near-complete genome assembly of Cinchona calisaya.</title>
        <authorList>
            <person name="Lian D.C."/>
            <person name="Zhao X.W."/>
            <person name="Wei L."/>
        </authorList>
    </citation>
    <scope>NUCLEOTIDE SEQUENCE [LARGE SCALE GENOMIC DNA]</scope>
    <source>
        <tissue evidence="2">Nenye</tissue>
    </source>
</reference>